<protein>
    <recommendedName>
        <fullName evidence="2">Tyr recombinase domain-containing protein</fullName>
    </recommendedName>
</protein>
<dbReference type="Proteomes" id="UP000245916">
    <property type="component" value="Unassembled WGS sequence"/>
</dbReference>
<keyword evidence="1" id="KW-0233">DNA recombination</keyword>
<dbReference type="InterPro" id="IPR013762">
    <property type="entry name" value="Integrase-like_cat_sf"/>
</dbReference>
<sequence length="660" mass="75035">MCWPERSAMASLHTYRRGHIFWWRRIHPISGGRKLDIRLSLKTFDRIEASRRGAALTTASGDVIEMLNQRVAADGGLTEAELQAIAKTAYEQLLAELCQDQRSTPYYAPLHSVSNLAFAHYYQRLADHGGHLSLLPAEEQRLAEEAGWDPQRIEDLRTIIKLREEQGVTRFRPDYIDGLLRQHGRAPTDMLRWAVELALYPAFRDAHIDAEEALQRQLAVRSYPTGAVPGPSVPARIANDQDETAGSEASVPSEWLHVTATEAAERLIAATPKMFEHRKTGKRKEEQVGEQTLRQIRWAAALLERSMDGRPLWSLTFGDLKVLDQWFDRLPVTCGKAPWHRSPETTLKEICRDAEEKIELGDYEADAIGLLSGTTNKHFRKLAQIHSFLRDHVPSVAEVDFGKFMVPDRKDERNARAAYTLEQGRELFNLPPWTGCRSVEERLEPGNQIYHDSLFFVLLLVWYTGMRREEVCKLLVTDVDCVDGIWFISIDFTSAGRVKNRSAVRLIAISDELVRLGFVEYFEAIRTAGHDALFPELVSERAGAKKGDTFYKLWWIYVAPHLKTLQRGQALHAARHTVSTELKELEVFEEHRNDALGHKGKGEGSTRYSKATRLAKLKALVDQIPIVTDHLPDYREIHLLPAAMRRPRPRRGQNLTGAAE</sequence>
<dbReference type="Pfam" id="PF00589">
    <property type="entry name" value="Phage_integrase"/>
    <property type="match status" value="1"/>
</dbReference>
<name>A0A2U2J1D2_9SPHN</name>
<comment type="caution">
    <text evidence="3">The sequence shown here is derived from an EMBL/GenBank/DDBJ whole genome shotgun (WGS) entry which is preliminary data.</text>
</comment>
<evidence type="ECO:0000259" key="2">
    <source>
        <dbReference type="Pfam" id="PF00589"/>
    </source>
</evidence>
<dbReference type="AlphaFoldDB" id="A0A2U2J1D2"/>
<dbReference type="Gene3D" id="1.10.443.10">
    <property type="entry name" value="Intergrase catalytic core"/>
    <property type="match status" value="1"/>
</dbReference>
<dbReference type="SUPFAM" id="SSF56349">
    <property type="entry name" value="DNA breaking-rejoining enzymes"/>
    <property type="match status" value="1"/>
</dbReference>
<feature type="domain" description="Tyr recombinase" evidence="2">
    <location>
        <begin position="457"/>
        <end position="601"/>
    </location>
</feature>
<dbReference type="GO" id="GO:0015074">
    <property type="term" value="P:DNA integration"/>
    <property type="evidence" value="ECO:0007669"/>
    <property type="project" value="InterPro"/>
</dbReference>
<dbReference type="GO" id="GO:0006310">
    <property type="term" value="P:DNA recombination"/>
    <property type="evidence" value="ECO:0007669"/>
    <property type="project" value="UniProtKB-KW"/>
</dbReference>
<evidence type="ECO:0000313" key="3">
    <source>
        <dbReference type="EMBL" id="PWG02137.1"/>
    </source>
</evidence>
<reference evidence="3 4" key="1">
    <citation type="submission" date="2018-05" db="EMBL/GenBank/DDBJ databases">
        <title>Genome of Sphingosinicella humi QZX222.</title>
        <authorList>
            <person name="Qiao Z."/>
            <person name="Wang G."/>
        </authorList>
    </citation>
    <scope>NUCLEOTIDE SEQUENCE [LARGE SCALE GENOMIC DNA]</scope>
    <source>
        <strain evidence="3 4">QZX222</strain>
    </source>
</reference>
<keyword evidence="4" id="KW-1185">Reference proteome</keyword>
<proteinExistence type="predicted"/>
<evidence type="ECO:0000256" key="1">
    <source>
        <dbReference type="ARBA" id="ARBA00023172"/>
    </source>
</evidence>
<dbReference type="InterPro" id="IPR011010">
    <property type="entry name" value="DNA_brk_join_enz"/>
</dbReference>
<accession>A0A2U2J1D2</accession>
<dbReference type="GO" id="GO:0003677">
    <property type="term" value="F:DNA binding"/>
    <property type="evidence" value="ECO:0007669"/>
    <property type="project" value="InterPro"/>
</dbReference>
<organism evidence="3 4">
    <name type="scientific">Allosphingosinicella humi</name>
    <dbReference type="NCBI Taxonomy" id="2068657"/>
    <lineage>
        <taxon>Bacteria</taxon>
        <taxon>Pseudomonadati</taxon>
        <taxon>Pseudomonadota</taxon>
        <taxon>Alphaproteobacteria</taxon>
        <taxon>Sphingomonadales</taxon>
        <taxon>Sphingomonadaceae</taxon>
        <taxon>Allosphingosinicella</taxon>
    </lineage>
</organism>
<dbReference type="EMBL" id="QFFF01000001">
    <property type="protein sequence ID" value="PWG02137.1"/>
    <property type="molecule type" value="Genomic_DNA"/>
</dbReference>
<gene>
    <name evidence="3" type="ORF">DF286_04080</name>
</gene>
<evidence type="ECO:0000313" key="4">
    <source>
        <dbReference type="Proteomes" id="UP000245916"/>
    </source>
</evidence>
<dbReference type="InterPro" id="IPR002104">
    <property type="entry name" value="Integrase_catalytic"/>
</dbReference>